<dbReference type="SMART" id="SM01041">
    <property type="entry name" value="BRO1"/>
    <property type="match status" value="1"/>
</dbReference>
<evidence type="ECO:0000256" key="1">
    <source>
        <dbReference type="SAM" id="Coils"/>
    </source>
</evidence>
<gene>
    <name evidence="4" type="ORF">AWZ03_002155</name>
</gene>
<feature type="compositionally biased region" description="Polar residues" evidence="2">
    <location>
        <begin position="728"/>
        <end position="737"/>
    </location>
</feature>
<evidence type="ECO:0000313" key="5">
    <source>
        <dbReference type="Proteomes" id="UP000295192"/>
    </source>
</evidence>
<accession>A0A484BTE8</accession>
<evidence type="ECO:0000256" key="2">
    <source>
        <dbReference type="SAM" id="MobiDB-lite"/>
    </source>
</evidence>
<dbReference type="GO" id="GO:0005768">
    <property type="term" value="C:endosome"/>
    <property type="evidence" value="ECO:0007669"/>
    <property type="project" value="TreeGrafter"/>
</dbReference>
<dbReference type="Gene3D" id="1.20.140.50">
    <property type="entry name" value="alix/aip1 like domains"/>
    <property type="match status" value="1"/>
</dbReference>
<dbReference type="EMBL" id="LSRL02000009">
    <property type="protein sequence ID" value="TDG51360.1"/>
    <property type="molecule type" value="Genomic_DNA"/>
</dbReference>
<dbReference type="Gene3D" id="1.25.40.280">
    <property type="entry name" value="alix/aip1 like domains"/>
    <property type="match status" value="1"/>
</dbReference>
<keyword evidence="5" id="KW-1185">Reference proteome</keyword>
<dbReference type="PROSITE" id="PS51180">
    <property type="entry name" value="BRO1"/>
    <property type="match status" value="1"/>
</dbReference>
<dbReference type="KEGG" id="dnv:108651551"/>
<keyword evidence="1" id="KW-0175">Coiled coil</keyword>
<dbReference type="PANTHER" id="PTHR23030:SF39">
    <property type="entry name" value="PROGRAMMED CELL DEATH 6-INTERACTING PROTEIN"/>
    <property type="match status" value="1"/>
</dbReference>
<feature type="domain" description="BRO1" evidence="3">
    <location>
        <begin position="3"/>
        <end position="398"/>
    </location>
</feature>
<dbReference type="GO" id="GO:0000281">
    <property type="term" value="P:mitotic cytokinesis"/>
    <property type="evidence" value="ECO:0007669"/>
    <property type="project" value="TreeGrafter"/>
</dbReference>
<dbReference type="STRING" id="7232.A0A484BTE8"/>
<feature type="region of interest" description="Disordered" evidence="2">
    <location>
        <begin position="800"/>
        <end position="834"/>
    </location>
</feature>
<name>A0A484BTE8_DRONA</name>
<feature type="region of interest" description="Disordered" evidence="2">
    <location>
        <begin position="709"/>
        <end position="747"/>
    </location>
</feature>
<organism evidence="4 5">
    <name type="scientific">Drosophila navojoa</name>
    <name type="common">Fruit fly</name>
    <dbReference type="NCBI Taxonomy" id="7232"/>
    <lineage>
        <taxon>Eukaryota</taxon>
        <taxon>Metazoa</taxon>
        <taxon>Ecdysozoa</taxon>
        <taxon>Arthropoda</taxon>
        <taxon>Hexapoda</taxon>
        <taxon>Insecta</taxon>
        <taxon>Pterygota</taxon>
        <taxon>Neoptera</taxon>
        <taxon>Endopterygota</taxon>
        <taxon>Diptera</taxon>
        <taxon>Brachycera</taxon>
        <taxon>Muscomorpha</taxon>
        <taxon>Ephydroidea</taxon>
        <taxon>Drosophilidae</taxon>
        <taxon>Drosophila</taxon>
    </lineage>
</organism>
<feature type="coiled-coil region" evidence="1">
    <location>
        <begin position="447"/>
        <end position="474"/>
    </location>
</feature>
<evidence type="ECO:0000259" key="3">
    <source>
        <dbReference type="PROSITE" id="PS51180"/>
    </source>
</evidence>
<dbReference type="InterPro" id="IPR038499">
    <property type="entry name" value="BRO1_sf"/>
</dbReference>
<dbReference type="Gene3D" id="1.20.120.560">
    <property type="entry name" value="alix/aip1 in complex with the ypdl late domain"/>
    <property type="match status" value="1"/>
</dbReference>
<sequence>MSKLLGVPLKKPSEVDIIKPLNNLIQSTYNGASAEEKAQYAEAVNEFSKQRNTAIWKFFEKYETSLEIVYAYYDQITALETKISVSELQIPFKWKDAFDKGSIFGNKISLTHTSLLYEKVCVLFNIAALQSSVAASQELDTDEGLKLAIKLLQQSAGIFQYLKGATPAAVPSEPTPDLSQDTLIVLQALMVAQAQEVFILKAIKDNMKDQIIAKLCCQGEEFYADVLRAMQKESVRSLWEKDWIPTVAGKQAGFHALTQLYQSLVCRSAKRIGEEIARLRNAVDLFKAAQSRGGNETYLDEYFSRAKRNLAESTKDNEFIYNEMIPDLSTLASPGKAQLAKPLPLATPMASNFKDIFSALVPVELHRALTASDMRKNEIVNTEIMKLREATQTLNAVLASLNLPAAVEQTDSNSGLPPSLREKANEVREKGGIEHLKTMLKDLPELLNRNREILDETERLLDEERDSDNQLRAQFKERWTRISSDKLTEMFRTNSKKYREVITNAIEADKVVRQKFEANQKGIELLSMPPEQIQQSLPSASGSVDPNCSSVQRLKQLMEAVETIKAERDAVELELKSATFNMKDEFLHALQKDGAIDEPALSLSRIGQVLSPLQAQVKESVERQATLVADIQSAHGAFVAETGNCGSSRDKLYQELATAYDSYIELSGNLQEGTKFYNDLTQLLVVFQNKISDFVFARKTEKEELLKDLTTESSRQAPPATPALPSHYASTSGSGSDIPNAPATAAAAPAPNVPYPAQVHMPLPYGASANVPYPTYVPPPMPQSFNPYATLPYPGAPYQYGGFPQGPQPGNYGTYPGSYAHQQGGYPNQKPPGW</sequence>
<evidence type="ECO:0000313" key="4">
    <source>
        <dbReference type="EMBL" id="TDG51360.1"/>
    </source>
</evidence>
<dbReference type="InterPro" id="IPR025304">
    <property type="entry name" value="ALIX_V_dom"/>
</dbReference>
<dbReference type="OrthoDB" id="2141925at2759"/>
<dbReference type="FunFam" id="1.25.40.280:FF:000001">
    <property type="entry name" value="programmed cell death 6-interacting protein-like isoform X1"/>
    <property type="match status" value="1"/>
</dbReference>
<dbReference type="CDD" id="cd09235">
    <property type="entry name" value="V_Alix"/>
    <property type="match status" value="1"/>
</dbReference>
<dbReference type="OMA" id="VSHAEEM"/>
<dbReference type="InterPro" id="IPR004328">
    <property type="entry name" value="BRO1_dom"/>
</dbReference>
<dbReference type="CDD" id="cd09240">
    <property type="entry name" value="BRO1_Alix"/>
    <property type="match status" value="1"/>
</dbReference>
<dbReference type="PANTHER" id="PTHR23030">
    <property type="entry name" value="PCD6 INTERACTING PROTEIN-RELATED"/>
    <property type="match status" value="1"/>
</dbReference>
<comment type="caution">
    <text evidence="4">The sequence shown here is derived from an EMBL/GenBank/DDBJ whole genome shotgun (WGS) entry which is preliminary data.</text>
</comment>
<dbReference type="Pfam" id="PF13949">
    <property type="entry name" value="ALIX_LYPXL_bnd"/>
    <property type="match status" value="1"/>
</dbReference>
<reference evidence="4 5" key="1">
    <citation type="journal article" date="2019" name="J. Hered.">
        <title>An Improved Genome Assembly for Drosophila navojoa, the Basal Species in the mojavensis Cluster.</title>
        <authorList>
            <person name="Vanderlinde T."/>
            <person name="Dupim E.G."/>
            <person name="Nazario-Yepiz N.O."/>
            <person name="Carvalho A.B."/>
        </authorList>
    </citation>
    <scope>NUCLEOTIDE SEQUENCE [LARGE SCALE GENOMIC DNA]</scope>
    <source>
        <strain evidence="4">Navoj_Jal97</strain>
        <tissue evidence="4">Whole organism</tissue>
    </source>
</reference>
<proteinExistence type="predicted"/>
<dbReference type="Pfam" id="PF03097">
    <property type="entry name" value="BRO1"/>
    <property type="match status" value="1"/>
</dbReference>
<dbReference type="AlphaFoldDB" id="A0A484BTE8"/>
<dbReference type="Proteomes" id="UP000295192">
    <property type="component" value="Unassembled WGS sequence"/>
</dbReference>
<protein>
    <recommendedName>
        <fullName evidence="3">BRO1 domain-containing protein</fullName>
    </recommendedName>
</protein>